<keyword evidence="2" id="KW-0488">Methylation</keyword>
<dbReference type="Gene3D" id="3.30.700.10">
    <property type="entry name" value="Glycoprotein, Type 4 Pilin"/>
    <property type="match status" value="1"/>
</dbReference>
<dbReference type="SUPFAM" id="SSF54523">
    <property type="entry name" value="Pili subunits"/>
    <property type="match status" value="1"/>
</dbReference>
<evidence type="ECO:0000256" key="6">
    <source>
        <dbReference type="SAM" id="Phobius"/>
    </source>
</evidence>
<dbReference type="PANTHER" id="PTHR30093">
    <property type="entry name" value="GENERAL SECRETION PATHWAY PROTEIN G"/>
    <property type="match status" value="1"/>
</dbReference>
<evidence type="ECO:0000313" key="8">
    <source>
        <dbReference type="Proteomes" id="UP000273641"/>
    </source>
</evidence>
<reference evidence="7 8" key="1">
    <citation type="submission" date="2018-11" db="EMBL/GenBank/DDBJ databases">
        <title>Draft genome sequences of potential pathogenic Clostridium perfringens from environmental surface water in the North West Province, South Africa.</title>
        <authorList>
            <person name="Fourie J.C.J."/>
            <person name="Sanko T.J."/>
            <person name="Bezuidenhout C."/>
            <person name="Mienie C."/>
            <person name="Adeleke R."/>
        </authorList>
    </citation>
    <scope>NUCLEOTIDE SEQUENCE [LARGE SCALE GENOMIC DNA]</scope>
    <source>
        <strain evidence="7 8">SC4-C13</strain>
    </source>
</reference>
<keyword evidence="4 6" id="KW-1133">Transmembrane helix</keyword>
<feature type="transmembrane region" description="Helical" evidence="6">
    <location>
        <begin position="20"/>
        <end position="39"/>
    </location>
</feature>
<evidence type="ECO:0000256" key="2">
    <source>
        <dbReference type="ARBA" id="ARBA00022481"/>
    </source>
</evidence>
<accession>A0AAE8K6W6</accession>
<dbReference type="GO" id="GO:0015628">
    <property type="term" value="P:protein secretion by the type II secretion system"/>
    <property type="evidence" value="ECO:0007669"/>
    <property type="project" value="InterPro"/>
</dbReference>
<proteinExistence type="predicted"/>
<evidence type="ECO:0000256" key="1">
    <source>
        <dbReference type="ARBA" id="ARBA00004167"/>
    </source>
</evidence>
<evidence type="ECO:0000256" key="3">
    <source>
        <dbReference type="ARBA" id="ARBA00022692"/>
    </source>
</evidence>
<dbReference type="NCBIfam" id="TIGR02532">
    <property type="entry name" value="IV_pilin_GFxxxE"/>
    <property type="match status" value="1"/>
</dbReference>
<dbReference type="GO" id="GO:0015627">
    <property type="term" value="C:type II protein secretion system complex"/>
    <property type="evidence" value="ECO:0007669"/>
    <property type="project" value="InterPro"/>
</dbReference>
<dbReference type="InterPro" id="IPR012902">
    <property type="entry name" value="N_methyl_site"/>
</dbReference>
<dbReference type="PROSITE" id="PS00409">
    <property type="entry name" value="PROKAR_NTER_METHYL"/>
    <property type="match status" value="1"/>
</dbReference>
<sequence length="151" mass="17189">MKKVSIRSERRKKGFTLIELIIVVAIIGILAAIAIPNFLAIQRKVRVQADVSSAKNIYDATATMIAENTLKTGDDPNKAFSINFPGRRFKDNNENNKDNLKMIYKYLKNDNIYPQSDENGYFNVYVNLNNGKPEIVVYLIGDKTKQLYPEI</sequence>
<protein>
    <submittedName>
        <fullName evidence="7">Prepilin-type N-terminal cleavage/methylation domain-containing protein</fullName>
    </submittedName>
</protein>
<keyword evidence="3 6" id="KW-0812">Transmembrane</keyword>
<comment type="subcellular location">
    <subcellularLocation>
        <location evidence="1">Membrane</location>
        <topology evidence="1">Single-pass membrane protein</topology>
    </subcellularLocation>
</comment>
<comment type="caution">
    <text evidence="7">The sequence shown here is derived from an EMBL/GenBank/DDBJ whole genome shotgun (WGS) entry which is preliminary data.</text>
</comment>
<dbReference type="InterPro" id="IPR045584">
    <property type="entry name" value="Pilin-like"/>
</dbReference>
<dbReference type="GO" id="GO:0016020">
    <property type="term" value="C:membrane"/>
    <property type="evidence" value="ECO:0007669"/>
    <property type="project" value="UniProtKB-SubCell"/>
</dbReference>
<dbReference type="InterPro" id="IPR002416">
    <property type="entry name" value="T2SS_protein-GspH"/>
</dbReference>
<dbReference type="AlphaFoldDB" id="A0AAE8K6W6"/>
<dbReference type="Proteomes" id="UP000273641">
    <property type="component" value="Unassembled WGS sequence"/>
</dbReference>
<dbReference type="Pfam" id="PF07963">
    <property type="entry name" value="N_methyl"/>
    <property type="match status" value="1"/>
</dbReference>
<evidence type="ECO:0000256" key="5">
    <source>
        <dbReference type="ARBA" id="ARBA00023136"/>
    </source>
</evidence>
<gene>
    <name evidence="7" type="ORF">EHZ11_09725</name>
</gene>
<organism evidence="7 8">
    <name type="scientific">Clostridium perfringens</name>
    <dbReference type="NCBI Taxonomy" id="1502"/>
    <lineage>
        <taxon>Bacteria</taxon>
        <taxon>Bacillati</taxon>
        <taxon>Bacillota</taxon>
        <taxon>Clostridia</taxon>
        <taxon>Eubacteriales</taxon>
        <taxon>Clostridiaceae</taxon>
        <taxon>Clostridium</taxon>
    </lineage>
</organism>
<name>A0AAE8K6W6_CLOPF</name>
<evidence type="ECO:0000313" key="7">
    <source>
        <dbReference type="EMBL" id="RQN24248.1"/>
    </source>
</evidence>
<evidence type="ECO:0000256" key="4">
    <source>
        <dbReference type="ARBA" id="ARBA00022989"/>
    </source>
</evidence>
<dbReference type="EMBL" id="RQNR01000004">
    <property type="protein sequence ID" value="RQN24248.1"/>
    <property type="molecule type" value="Genomic_DNA"/>
</dbReference>
<keyword evidence="5 6" id="KW-0472">Membrane</keyword>
<dbReference type="RefSeq" id="WP_065420276.1">
    <property type="nucleotide sequence ID" value="NZ_CABHIS010000004.1"/>
</dbReference>
<dbReference type="PRINTS" id="PR00885">
    <property type="entry name" value="BCTERIALGSPH"/>
</dbReference>